<accession>A0A8D8YPM6</accession>
<keyword evidence="5" id="KW-0964">Secreted</keyword>
<dbReference type="EMBL" id="HBUF01555446">
    <property type="protein sequence ID" value="CAG6760243.1"/>
    <property type="molecule type" value="Transcribed_RNA"/>
</dbReference>
<evidence type="ECO:0000256" key="17">
    <source>
        <dbReference type="ARBA" id="ARBA00069321"/>
    </source>
</evidence>
<dbReference type="InterPro" id="IPR001675">
    <property type="entry name" value="Glyco_trans_29"/>
</dbReference>
<evidence type="ECO:0000256" key="14">
    <source>
        <dbReference type="ARBA" id="ARBA00023180"/>
    </source>
</evidence>
<comment type="subcellular location">
    <subcellularLocation>
        <location evidence="1">Golgi apparatus</location>
        <location evidence="1">Golgi stack membrane</location>
        <topology evidence="1">Single-pass type II membrane protein</topology>
    </subcellularLocation>
    <subcellularLocation>
        <location evidence="2">Secreted</location>
    </subcellularLocation>
</comment>
<dbReference type="GO" id="GO:0097503">
    <property type="term" value="P:sialylation"/>
    <property type="evidence" value="ECO:0007669"/>
    <property type="project" value="TreeGrafter"/>
</dbReference>
<dbReference type="GO" id="GO:0005576">
    <property type="term" value="C:extracellular region"/>
    <property type="evidence" value="ECO:0007669"/>
    <property type="project" value="UniProtKB-SubCell"/>
</dbReference>
<evidence type="ECO:0000256" key="5">
    <source>
        <dbReference type="ARBA" id="ARBA00022525"/>
    </source>
</evidence>
<dbReference type="EMBL" id="HBUF01555445">
    <property type="protein sequence ID" value="CAG6760242.1"/>
    <property type="molecule type" value="Transcribed_RNA"/>
</dbReference>
<evidence type="ECO:0000256" key="1">
    <source>
        <dbReference type="ARBA" id="ARBA00004447"/>
    </source>
</evidence>
<protein>
    <recommendedName>
        <fullName evidence="17">Beta-galactoside alpha-2,6-sialyltransferase 1</fullName>
        <ecNumber evidence="16">2.4.3.1</ecNumber>
    </recommendedName>
    <alternativeName>
        <fullName evidence="20">CMP-N-acetylneuraminate-beta-galactosamide-alpha-2,6-sialyltransferase 1</fullName>
    </alternativeName>
    <alternativeName>
        <fullName evidence="19">ST6Gal I</fullName>
    </alternativeName>
    <alternativeName>
        <fullName evidence="18">Sialyltransferase 1</fullName>
    </alternativeName>
</protein>
<evidence type="ECO:0000256" key="11">
    <source>
        <dbReference type="ARBA" id="ARBA00023034"/>
    </source>
</evidence>
<dbReference type="GO" id="GO:0003835">
    <property type="term" value="F:beta-galactoside alpha-2,6-sialyltransferase activity"/>
    <property type="evidence" value="ECO:0007669"/>
    <property type="project" value="UniProtKB-EC"/>
</dbReference>
<keyword evidence="9" id="KW-0735">Signal-anchor</keyword>
<dbReference type="Pfam" id="PF00777">
    <property type="entry name" value="Glyco_transf_29"/>
    <property type="match status" value="1"/>
</dbReference>
<comment type="similarity">
    <text evidence="4">Belongs to the glycosyltransferase 29 family.</text>
</comment>
<evidence type="ECO:0000256" key="6">
    <source>
        <dbReference type="ARBA" id="ARBA00022676"/>
    </source>
</evidence>
<keyword evidence="6 22" id="KW-0328">Glycosyltransferase</keyword>
<proteinExistence type="inferred from homology"/>
<keyword evidence="14" id="KW-0325">Glycoprotein</keyword>
<evidence type="ECO:0000256" key="16">
    <source>
        <dbReference type="ARBA" id="ARBA00034329"/>
    </source>
</evidence>
<name>A0A8D8YPM6_9HEMI</name>
<evidence type="ECO:0000256" key="20">
    <source>
        <dbReference type="ARBA" id="ARBA00080062"/>
    </source>
</evidence>
<keyword evidence="8 21" id="KW-0812">Transmembrane</keyword>
<organism evidence="22">
    <name type="scientific">Cacopsylla melanoneura</name>
    <dbReference type="NCBI Taxonomy" id="428564"/>
    <lineage>
        <taxon>Eukaryota</taxon>
        <taxon>Metazoa</taxon>
        <taxon>Ecdysozoa</taxon>
        <taxon>Arthropoda</taxon>
        <taxon>Hexapoda</taxon>
        <taxon>Insecta</taxon>
        <taxon>Pterygota</taxon>
        <taxon>Neoptera</taxon>
        <taxon>Paraneoptera</taxon>
        <taxon>Hemiptera</taxon>
        <taxon>Sternorrhyncha</taxon>
        <taxon>Psylloidea</taxon>
        <taxon>Psyllidae</taxon>
        <taxon>Psyllinae</taxon>
        <taxon>Cacopsylla</taxon>
    </lineage>
</organism>
<dbReference type="EMBL" id="HBUF01555447">
    <property type="protein sequence ID" value="CAG6760244.1"/>
    <property type="molecule type" value="Transcribed_RNA"/>
</dbReference>
<dbReference type="GO" id="GO:0032580">
    <property type="term" value="C:Golgi cisterna membrane"/>
    <property type="evidence" value="ECO:0007669"/>
    <property type="project" value="UniProtKB-SubCell"/>
</dbReference>
<evidence type="ECO:0000256" key="12">
    <source>
        <dbReference type="ARBA" id="ARBA00023136"/>
    </source>
</evidence>
<keyword evidence="11" id="KW-0333">Golgi apparatus</keyword>
<evidence type="ECO:0000256" key="2">
    <source>
        <dbReference type="ARBA" id="ARBA00004613"/>
    </source>
</evidence>
<dbReference type="PANTHER" id="PTHR46059">
    <property type="entry name" value="BETA-GALACTOSIDE ALPHA-2,6-SIALYLTRANSFERASE"/>
    <property type="match status" value="1"/>
</dbReference>
<evidence type="ECO:0000256" key="18">
    <source>
        <dbReference type="ARBA" id="ARBA00076526"/>
    </source>
</evidence>
<evidence type="ECO:0000256" key="10">
    <source>
        <dbReference type="ARBA" id="ARBA00022989"/>
    </source>
</evidence>
<reference evidence="22" key="1">
    <citation type="submission" date="2021-05" db="EMBL/GenBank/DDBJ databases">
        <authorList>
            <person name="Alioto T."/>
            <person name="Alioto T."/>
            <person name="Gomez Garrido J."/>
        </authorList>
    </citation>
    <scope>NUCLEOTIDE SEQUENCE</scope>
</reference>
<sequence length="410" mass="48160">MRIILISVYIFLNLLMFGMCGYIYIVWSHYWKNRNKYLFNNTEKHPKHQDKHTLVEYFDDNVTSRPPSRKISYKPSFPNATQYGVNYLTDRRMLVEYKRKIIIKLRSVLFEESSLQRKQKENPYDVEFLEPMHHHDMSPDKLLCELRDEMKGQIKLLRREDVGDADIGRVMDDTRPLFERGEHYEKCAIVSNAGALRYSYLGAEIDKHDLVLRFNHAPTVDHEVDVGSKTTIRILNSQVASKPEFDFTTSSLYKNVKILIWDPMPFRETIKYWLQNPEHNFFRSFIKYKVQHPNSTVVIVNPEELWKLWLYLQQHTYSKLRLNPPSSGFLGLALLLPHCSTVNMFEFIPSHRMTSTCHYFSPLIDPTCTTGVWHPLAAEKLLMLSLNTASDETVFNKGYVTINGYSKLNC</sequence>
<evidence type="ECO:0000256" key="8">
    <source>
        <dbReference type="ARBA" id="ARBA00022692"/>
    </source>
</evidence>
<dbReference type="EC" id="2.4.3.1" evidence="16"/>
<evidence type="ECO:0000256" key="15">
    <source>
        <dbReference type="ARBA" id="ARBA00034249"/>
    </source>
</evidence>
<evidence type="ECO:0000256" key="9">
    <source>
        <dbReference type="ARBA" id="ARBA00022968"/>
    </source>
</evidence>
<evidence type="ECO:0000256" key="3">
    <source>
        <dbReference type="ARBA" id="ARBA00004922"/>
    </source>
</evidence>
<dbReference type="AlphaFoldDB" id="A0A8D8YPM6"/>
<dbReference type="EMBL" id="HBUF01054273">
    <property type="protein sequence ID" value="CAG6623194.1"/>
    <property type="molecule type" value="Transcribed_RNA"/>
</dbReference>
<dbReference type="InterPro" id="IPR038578">
    <property type="entry name" value="GT29-like_sf"/>
</dbReference>
<evidence type="ECO:0000256" key="13">
    <source>
        <dbReference type="ARBA" id="ARBA00023157"/>
    </source>
</evidence>
<dbReference type="PANTHER" id="PTHR46059:SF1">
    <property type="entry name" value="BETA-GALACTOSIDE ALPHA-2,6-SIALYLTRANSFERASE"/>
    <property type="match status" value="1"/>
</dbReference>
<keyword evidence="13" id="KW-1015">Disulfide bond</keyword>
<evidence type="ECO:0000256" key="21">
    <source>
        <dbReference type="SAM" id="Phobius"/>
    </source>
</evidence>
<dbReference type="EMBL" id="HBUF01387583">
    <property type="protein sequence ID" value="CAG6732683.1"/>
    <property type="molecule type" value="Transcribed_RNA"/>
</dbReference>
<keyword evidence="12 21" id="KW-0472">Membrane</keyword>
<evidence type="ECO:0000256" key="19">
    <source>
        <dbReference type="ARBA" id="ARBA00076676"/>
    </source>
</evidence>
<keyword evidence="10 21" id="KW-1133">Transmembrane helix</keyword>
<evidence type="ECO:0000313" key="22">
    <source>
        <dbReference type="EMBL" id="CAG6732685.1"/>
    </source>
</evidence>
<dbReference type="EMBL" id="HBUF01054272">
    <property type="protein sequence ID" value="CAG6623193.1"/>
    <property type="molecule type" value="Transcribed_RNA"/>
</dbReference>
<evidence type="ECO:0000256" key="4">
    <source>
        <dbReference type="ARBA" id="ARBA00006003"/>
    </source>
</evidence>
<dbReference type="EMBL" id="HBUF01215984">
    <property type="protein sequence ID" value="CAG6667215.1"/>
    <property type="molecule type" value="Transcribed_RNA"/>
</dbReference>
<dbReference type="EMBL" id="HBUF01054271">
    <property type="protein sequence ID" value="CAG6623191.1"/>
    <property type="molecule type" value="Transcribed_RNA"/>
</dbReference>
<dbReference type="EMBL" id="HBUF01387584">
    <property type="protein sequence ID" value="CAG6732684.1"/>
    <property type="molecule type" value="Transcribed_RNA"/>
</dbReference>
<dbReference type="Gene3D" id="3.90.1480.20">
    <property type="entry name" value="Glycosyl transferase family 29"/>
    <property type="match status" value="1"/>
</dbReference>
<comment type="catalytic activity">
    <reaction evidence="15">
        <text>a beta-D-galactoside + CMP-N-acetyl-beta-neuraminate = an N-acetyl-alpha-neuraminyl-(2-&gt;6)-beta-D-galactosyl derivative + CMP + H(+)</text>
        <dbReference type="Rhea" id="RHEA:52104"/>
        <dbReference type="ChEBI" id="CHEBI:15378"/>
        <dbReference type="ChEBI" id="CHEBI:28034"/>
        <dbReference type="ChEBI" id="CHEBI:57812"/>
        <dbReference type="ChEBI" id="CHEBI:60377"/>
        <dbReference type="ChEBI" id="CHEBI:136398"/>
        <dbReference type="EC" id="2.4.3.1"/>
    </reaction>
</comment>
<comment type="pathway">
    <text evidence="3">Protein modification; protein glycosylation.</text>
</comment>
<dbReference type="EMBL" id="HBUF01215983">
    <property type="protein sequence ID" value="CAG6667214.1"/>
    <property type="molecule type" value="Transcribed_RNA"/>
</dbReference>
<evidence type="ECO:0000256" key="7">
    <source>
        <dbReference type="ARBA" id="ARBA00022679"/>
    </source>
</evidence>
<feature type="transmembrane region" description="Helical" evidence="21">
    <location>
        <begin position="6"/>
        <end position="27"/>
    </location>
</feature>
<dbReference type="EMBL" id="HBUF01387585">
    <property type="protein sequence ID" value="CAG6732685.1"/>
    <property type="molecule type" value="Transcribed_RNA"/>
</dbReference>
<dbReference type="FunFam" id="3.90.1480.20:FF:000012">
    <property type="entry name" value="ST6 beta-galactoside alpha-2,6-sialyltransferase 1"/>
    <property type="match status" value="1"/>
</dbReference>
<keyword evidence="7 22" id="KW-0808">Transferase</keyword>